<evidence type="ECO:0000313" key="2">
    <source>
        <dbReference type="Proteomes" id="UP000050525"/>
    </source>
</evidence>
<evidence type="ECO:0000313" key="1">
    <source>
        <dbReference type="EMBL" id="KYO46210.1"/>
    </source>
</evidence>
<dbReference type="Proteomes" id="UP000050525">
    <property type="component" value="Unassembled WGS sequence"/>
</dbReference>
<organism evidence="1 2">
    <name type="scientific">Alligator mississippiensis</name>
    <name type="common">American alligator</name>
    <dbReference type="NCBI Taxonomy" id="8496"/>
    <lineage>
        <taxon>Eukaryota</taxon>
        <taxon>Metazoa</taxon>
        <taxon>Chordata</taxon>
        <taxon>Craniata</taxon>
        <taxon>Vertebrata</taxon>
        <taxon>Euteleostomi</taxon>
        <taxon>Archelosauria</taxon>
        <taxon>Archosauria</taxon>
        <taxon>Crocodylia</taxon>
        <taxon>Alligatoridae</taxon>
        <taxon>Alligatorinae</taxon>
        <taxon>Alligator</taxon>
    </lineage>
</organism>
<comment type="caution">
    <text evidence="1">The sequence shown here is derived from an EMBL/GenBank/DDBJ whole genome shotgun (WGS) entry which is preliminary data.</text>
</comment>
<reference evidence="1 2" key="1">
    <citation type="journal article" date="2012" name="Genome Biol.">
        <title>Sequencing three crocodilian genomes to illuminate the evolution of archosaurs and amniotes.</title>
        <authorList>
            <person name="St John J.A."/>
            <person name="Braun E.L."/>
            <person name="Isberg S.R."/>
            <person name="Miles L.G."/>
            <person name="Chong A.Y."/>
            <person name="Gongora J."/>
            <person name="Dalzell P."/>
            <person name="Moran C."/>
            <person name="Bed'hom B."/>
            <person name="Abzhanov A."/>
            <person name="Burgess S.C."/>
            <person name="Cooksey A.M."/>
            <person name="Castoe T.A."/>
            <person name="Crawford N.G."/>
            <person name="Densmore L.D."/>
            <person name="Drew J.C."/>
            <person name="Edwards S.V."/>
            <person name="Faircloth B.C."/>
            <person name="Fujita M.K."/>
            <person name="Greenwold M.J."/>
            <person name="Hoffmann F.G."/>
            <person name="Howard J.M."/>
            <person name="Iguchi T."/>
            <person name="Janes D.E."/>
            <person name="Khan S.Y."/>
            <person name="Kohno S."/>
            <person name="de Koning A.J."/>
            <person name="Lance S.L."/>
            <person name="McCarthy F.M."/>
            <person name="McCormack J.E."/>
            <person name="Merchant M.E."/>
            <person name="Peterson D.G."/>
            <person name="Pollock D.D."/>
            <person name="Pourmand N."/>
            <person name="Raney B.J."/>
            <person name="Roessler K.A."/>
            <person name="Sanford J.R."/>
            <person name="Sawyer R.H."/>
            <person name="Schmidt C.J."/>
            <person name="Triplett E.W."/>
            <person name="Tuberville T.D."/>
            <person name="Venegas-Anaya M."/>
            <person name="Howard J.T."/>
            <person name="Jarvis E.D."/>
            <person name="Guillette L.J.Jr."/>
            <person name="Glenn T.C."/>
            <person name="Green R.E."/>
            <person name="Ray D.A."/>
        </authorList>
    </citation>
    <scope>NUCLEOTIDE SEQUENCE [LARGE SCALE GENOMIC DNA]</scope>
    <source>
        <strain evidence="1">KSC_2009_1</strain>
    </source>
</reference>
<name>A0A151PB51_ALLMI</name>
<dbReference type="EMBL" id="AKHW03000533">
    <property type="protein sequence ID" value="KYO46210.1"/>
    <property type="molecule type" value="Genomic_DNA"/>
</dbReference>
<accession>A0A151PB51</accession>
<gene>
    <name evidence="1" type="ORF">Y1Q_0021753</name>
</gene>
<dbReference type="AlphaFoldDB" id="A0A151PB51"/>
<protein>
    <submittedName>
        <fullName evidence="1">Uncharacterized protein</fullName>
    </submittedName>
</protein>
<sequence length="100" mass="11456">MDQRDIRSDPVWAWHFLCLTMSRRGLEGTPLHWLQAASFLVGSNTTTSLEDLALHDCQTAPELEEISRCNYSKGQIPRSFWNSAQLPLQFYKVGCRNLAE</sequence>
<proteinExistence type="predicted"/>
<keyword evidence="2" id="KW-1185">Reference proteome</keyword>